<keyword evidence="1" id="KW-0175">Coiled coil</keyword>
<name>A0A915CT74_9BILA</name>
<dbReference type="GO" id="GO:0051726">
    <property type="term" value="P:regulation of cell cycle"/>
    <property type="evidence" value="ECO:0007669"/>
    <property type="project" value="TreeGrafter"/>
</dbReference>
<dbReference type="WBParaSite" id="jg12376.3">
    <property type="protein sequence ID" value="jg12376.3"/>
    <property type="gene ID" value="jg12376"/>
</dbReference>
<proteinExistence type="predicted"/>
<evidence type="ECO:0000256" key="1">
    <source>
        <dbReference type="SAM" id="Coils"/>
    </source>
</evidence>
<accession>A0A915CT74</accession>
<dbReference type="GO" id="GO:0032007">
    <property type="term" value="P:negative regulation of TOR signaling"/>
    <property type="evidence" value="ECO:0007669"/>
    <property type="project" value="TreeGrafter"/>
</dbReference>
<dbReference type="GO" id="GO:0008285">
    <property type="term" value="P:negative regulation of cell population proliferation"/>
    <property type="evidence" value="ECO:0007669"/>
    <property type="project" value="TreeGrafter"/>
</dbReference>
<keyword evidence="2" id="KW-1185">Reference proteome</keyword>
<dbReference type="Proteomes" id="UP000887574">
    <property type="component" value="Unplaced"/>
</dbReference>
<dbReference type="AlphaFoldDB" id="A0A915CT74"/>
<dbReference type="InterPro" id="IPR007483">
    <property type="entry name" value="Hamartin"/>
</dbReference>
<feature type="coiled-coil region" evidence="1">
    <location>
        <begin position="771"/>
        <end position="805"/>
    </location>
</feature>
<evidence type="ECO:0000313" key="3">
    <source>
        <dbReference type="WBParaSite" id="jg12376.3"/>
    </source>
</evidence>
<sequence>MDNSSSISTDIRSLESLDTHSSKTAIADFQSWISEGVAIAQLVEHYASSQSIRALELLCLVQEPHDNILLDKMLESIAQSPQGTLILLGRLVQKAPSWIPKLPHHRIFRIITELIRMENDLEIVIAAMMFITSVLPFSSTLNEHLFNEIFNAFLEACRIFAHNQAISKNYHSLSKQNKPSENKAMLQCKSSIAGGPTQPSLSHQVSSKFEALVHQCTMNTMKSTLVKFFQTFYAIWPCNLIHMLKEFSVNNKQNNTWDVIKQMLMSVRLHPSLIFDTRAKELSRDRWMMAAAPNDDETEEGFFELHDEEKGIEQEDDGNCSKLCLSKQANVKQQNQKLLLSDHSFRGDFEQNLDGFFTVQETKHDTNTFHPTSDYTNSSSTHIDIGLGQALDSTPLQPNPVYCRSVERRILTLLDNENNLPQQVDSAEECMGSMESLTASRNHHADLEKEPSTKEQDYKETILAGPSGVQCPTTANDCCKGQDDIECFQKPSTSNHSSNKQLLRKASSSMSHLEKLNSYYNVIEESTKLPLFPPAQSRLQSKSNNCKPDKKESYAKQIKPNAKHHQALKQLGLADRVPGKMYDDMQPILKGLSVDKQCELLSTRLRLKSPPIRPTQPKRSYLAECERLKKSEHQSFVELDQQVQSCKKLRLEIAHKTKTIAANEAHFNTVLGGLNKEKEALFEKMAEVGANQLDKARRHNDDLMAERRLIDQELKAFDELRVEFARLQKEKLYLEEELTRMTEECSKPSANSSIHSIHQTEYIVPYYETQLKTLRAQCRKHKCLMQQANDRVKLMEVQSKEEMDRRMELQAILHRVSMVNSKQAEASQHKFNSILAISNKQEAHIFNLYRFLEENQQL</sequence>
<feature type="coiled-coil region" evidence="1">
    <location>
        <begin position="693"/>
        <end position="744"/>
    </location>
</feature>
<evidence type="ECO:0000313" key="2">
    <source>
        <dbReference type="Proteomes" id="UP000887574"/>
    </source>
</evidence>
<protein>
    <submittedName>
        <fullName evidence="3">Hamartin</fullName>
    </submittedName>
</protein>
<dbReference type="PANTHER" id="PTHR15154">
    <property type="entry name" value="HAMARTIN"/>
    <property type="match status" value="1"/>
</dbReference>
<dbReference type="GO" id="GO:0033596">
    <property type="term" value="C:TSC1-TSC2 complex"/>
    <property type="evidence" value="ECO:0007669"/>
    <property type="project" value="TreeGrafter"/>
</dbReference>
<dbReference type="PANTHER" id="PTHR15154:SF2">
    <property type="entry name" value="HAMARTIN"/>
    <property type="match status" value="1"/>
</dbReference>
<dbReference type="Pfam" id="PF04388">
    <property type="entry name" value="Hamartin"/>
    <property type="match status" value="1"/>
</dbReference>
<reference evidence="3" key="1">
    <citation type="submission" date="2022-11" db="UniProtKB">
        <authorList>
            <consortium name="WormBaseParasite"/>
        </authorList>
    </citation>
    <scope>IDENTIFICATION</scope>
</reference>
<organism evidence="2 3">
    <name type="scientific">Ditylenchus dipsaci</name>
    <dbReference type="NCBI Taxonomy" id="166011"/>
    <lineage>
        <taxon>Eukaryota</taxon>
        <taxon>Metazoa</taxon>
        <taxon>Ecdysozoa</taxon>
        <taxon>Nematoda</taxon>
        <taxon>Chromadorea</taxon>
        <taxon>Rhabditida</taxon>
        <taxon>Tylenchina</taxon>
        <taxon>Tylenchomorpha</taxon>
        <taxon>Sphaerularioidea</taxon>
        <taxon>Anguinidae</taxon>
        <taxon>Anguininae</taxon>
        <taxon>Ditylenchus</taxon>
    </lineage>
</organism>